<comment type="caution">
    <text evidence="1">The sequence shown here is derived from an EMBL/GenBank/DDBJ whole genome shotgun (WGS) entry which is preliminary data.</text>
</comment>
<name>A0ABU1BTK8_9BURK</name>
<proteinExistence type="predicted"/>
<dbReference type="RefSeq" id="WP_338437527.1">
    <property type="nucleotide sequence ID" value="NZ_JAUYVH010000010.1"/>
</dbReference>
<accession>A0ABU1BTK8</accession>
<dbReference type="Pfam" id="PF10043">
    <property type="entry name" value="DUF2279"/>
    <property type="match status" value="1"/>
</dbReference>
<dbReference type="EMBL" id="JAUYVH010000010">
    <property type="protein sequence ID" value="MDQ9171593.1"/>
    <property type="molecule type" value="Genomic_DNA"/>
</dbReference>
<keyword evidence="2" id="KW-1185">Reference proteome</keyword>
<gene>
    <name evidence="1" type="ORF">Q8A64_14355</name>
</gene>
<evidence type="ECO:0000313" key="1">
    <source>
        <dbReference type="EMBL" id="MDQ9171593.1"/>
    </source>
</evidence>
<organism evidence="1 2">
    <name type="scientific">Keguizhuia sedimenti</name>
    <dbReference type="NCBI Taxonomy" id="3064264"/>
    <lineage>
        <taxon>Bacteria</taxon>
        <taxon>Pseudomonadati</taxon>
        <taxon>Pseudomonadota</taxon>
        <taxon>Betaproteobacteria</taxon>
        <taxon>Burkholderiales</taxon>
        <taxon>Oxalobacteraceae</taxon>
        <taxon>Keguizhuia</taxon>
    </lineage>
</organism>
<sequence>MPPMKEEFGELEAAEEARKTQLRTMAIILGSSAAVGLYGHFKWWQGGFNSDFRTRNEGWFGHNTYSGGADKLGHFFMGYAGTRLSSSTFEWAGNSRDDALNLAALTTLGILTGIEVLDGFSREWSFSREDAIINALGVGGALLMEKNPELDRLLDFRLLYWPSRESGREFNPFGDYSGQTYLLVAKASGIPAFRNHPVLRYLEVAVGYGTRGNSSDQWVEDGNVRRNAYFGLSLNVSEVLRETVFRQSEKNKTVQGTTETLLEFVQIPGTTALQRTGID</sequence>
<dbReference type="Proteomes" id="UP001225596">
    <property type="component" value="Unassembled WGS sequence"/>
</dbReference>
<reference evidence="1 2" key="1">
    <citation type="submission" date="2023-08" db="EMBL/GenBank/DDBJ databases">
        <title>Oxalobacteraceae gen .nov., isolated from river sludge outside the plant.</title>
        <authorList>
            <person name="Zhao S.Y."/>
        </authorList>
    </citation>
    <scope>NUCLEOTIDE SEQUENCE [LARGE SCALE GENOMIC DNA]</scope>
    <source>
        <strain evidence="1 2">R-40</strain>
    </source>
</reference>
<protein>
    <submittedName>
        <fullName evidence="1">DUF2279 domain-containing protein</fullName>
    </submittedName>
</protein>
<evidence type="ECO:0000313" key="2">
    <source>
        <dbReference type="Proteomes" id="UP001225596"/>
    </source>
</evidence>
<dbReference type="InterPro" id="IPR018736">
    <property type="entry name" value="DUF2279_periplasmic_lipo"/>
</dbReference>